<dbReference type="Gene3D" id="2.60.120.10">
    <property type="entry name" value="Jelly Rolls"/>
    <property type="match status" value="1"/>
</dbReference>
<dbReference type="AlphaFoldDB" id="A0A9W6GK88"/>
<reference evidence="2" key="1">
    <citation type="submission" date="2022-12" db="EMBL/GenBank/DDBJ databases">
        <title>Reference genome sequencing for broad-spectrum identification of bacterial and archaeal isolates by mass spectrometry.</title>
        <authorList>
            <person name="Sekiguchi Y."/>
            <person name="Tourlousse D.M."/>
        </authorList>
    </citation>
    <scope>NUCLEOTIDE SEQUENCE</scope>
    <source>
        <strain evidence="2">10succ1</strain>
    </source>
</reference>
<keyword evidence="3" id="KW-1185">Reference proteome</keyword>
<accession>A0A9W6GK88</accession>
<comment type="caution">
    <text evidence="2">The sequence shown here is derived from an EMBL/GenBank/DDBJ whole genome shotgun (WGS) entry which is preliminary data.</text>
</comment>
<evidence type="ECO:0000313" key="2">
    <source>
        <dbReference type="EMBL" id="GLI55702.1"/>
    </source>
</evidence>
<evidence type="ECO:0000313" key="3">
    <source>
        <dbReference type="Proteomes" id="UP001144471"/>
    </source>
</evidence>
<dbReference type="InterPro" id="IPR018490">
    <property type="entry name" value="cNMP-bd_dom_sf"/>
</dbReference>
<sequence>MEVSERLRDMFEKVEGVAEYTFKKGDKVAFSAEEMEMIYLIVEGEIDINYVAENGNTMHLLIAGKGQLVGAVDLPLGSWLVNMTARTKVKLLGVSMDALSDLEDSAVFWKAMYLDVSRKFREFGERTFTRSTAVSYETFFLLYLKERGYQLEFNSLADLAYCLNLEYRNFFRVVKKLTERGIIVKERNRISVPDVPLFQSYLKERF</sequence>
<dbReference type="EMBL" id="BSDY01000005">
    <property type="protein sequence ID" value="GLI55702.1"/>
    <property type="molecule type" value="Genomic_DNA"/>
</dbReference>
<dbReference type="Pfam" id="PF00027">
    <property type="entry name" value="cNMP_binding"/>
    <property type="match status" value="1"/>
</dbReference>
<name>A0A9W6GK88_9FUSO</name>
<dbReference type="SUPFAM" id="SSF51206">
    <property type="entry name" value="cAMP-binding domain-like"/>
    <property type="match status" value="1"/>
</dbReference>
<dbReference type="RefSeq" id="WP_281834375.1">
    <property type="nucleotide sequence ID" value="NZ_BSDY01000005.1"/>
</dbReference>
<dbReference type="InterPro" id="IPR014710">
    <property type="entry name" value="RmlC-like_jellyroll"/>
</dbReference>
<dbReference type="Proteomes" id="UP001144471">
    <property type="component" value="Unassembled WGS sequence"/>
</dbReference>
<feature type="domain" description="Cyclic nucleotide-binding" evidence="1">
    <location>
        <begin position="14"/>
        <end position="74"/>
    </location>
</feature>
<evidence type="ECO:0000259" key="1">
    <source>
        <dbReference type="PROSITE" id="PS50042"/>
    </source>
</evidence>
<gene>
    <name evidence="2" type="ORF">PM10SUCC1_12160</name>
</gene>
<protein>
    <recommendedName>
        <fullName evidence="1">Cyclic nucleotide-binding domain-containing protein</fullName>
    </recommendedName>
</protein>
<dbReference type="PROSITE" id="PS50042">
    <property type="entry name" value="CNMP_BINDING_3"/>
    <property type="match status" value="1"/>
</dbReference>
<organism evidence="2 3">
    <name type="scientific">Propionigenium maris DSM 9537</name>
    <dbReference type="NCBI Taxonomy" id="1123000"/>
    <lineage>
        <taxon>Bacteria</taxon>
        <taxon>Fusobacteriati</taxon>
        <taxon>Fusobacteriota</taxon>
        <taxon>Fusobacteriia</taxon>
        <taxon>Fusobacteriales</taxon>
        <taxon>Fusobacteriaceae</taxon>
        <taxon>Propionigenium</taxon>
    </lineage>
</organism>
<proteinExistence type="predicted"/>
<dbReference type="InterPro" id="IPR000595">
    <property type="entry name" value="cNMP-bd_dom"/>
</dbReference>